<keyword evidence="8 11" id="KW-1133">Transmembrane helix</keyword>
<evidence type="ECO:0000256" key="9">
    <source>
        <dbReference type="ARBA" id="ARBA00023136"/>
    </source>
</evidence>
<evidence type="ECO:0000256" key="7">
    <source>
        <dbReference type="ARBA" id="ARBA00022692"/>
    </source>
</evidence>
<dbReference type="InterPro" id="IPR035906">
    <property type="entry name" value="MetI-like_sf"/>
</dbReference>
<dbReference type="AlphaFoldDB" id="A0AB35FDJ8"/>
<dbReference type="PROSITE" id="PS50928">
    <property type="entry name" value="ABC_TM1"/>
    <property type="match status" value="1"/>
</dbReference>
<dbReference type="CDD" id="cd06261">
    <property type="entry name" value="TM_PBP2"/>
    <property type="match status" value="1"/>
</dbReference>
<comment type="function">
    <text evidence="10 12">Part of the ABC transporter complex UgpBAEC involved in sn-glycerol-3-phosphate (G3P) import. Probably responsible for the translocation of the substrate across the membrane.</text>
</comment>
<dbReference type="GO" id="GO:0055085">
    <property type="term" value="P:transmembrane transport"/>
    <property type="evidence" value="ECO:0007669"/>
    <property type="project" value="InterPro"/>
</dbReference>
<comment type="subcellular location">
    <subcellularLocation>
        <location evidence="12">Cell inner membrane</location>
        <topology evidence="12">Multi-pass membrane protein</topology>
    </subcellularLocation>
    <subcellularLocation>
        <location evidence="1 11">Cell membrane</location>
        <topology evidence="1 11">Multi-pass membrane protein</topology>
    </subcellularLocation>
</comment>
<dbReference type="InterPro" id="IPR000515">
    <property type="entry name" value="MetI-like"/>
</dbReference>
<feature type="transmembrane region" description="Helical" evidence="11">
    <location>
        <begin position="68"/>
        <end position="91"/>
    </location>
</feature>
<evidence type="ECO:0000256" key="10">
    <source>
        <dbReference type="ARBA" id="ARBA00037054"/>
    </source>
</evidence>
<dbReference type="Pfam" id="PF00528">
    <property type="entry name" value="BPD_transp_1"/>
    <property type="match status" value="1"/>
</dbReference>
<comment type="caution">
    <text evidence="14">The sequence shown here is derived from an EMBL/GenBank/DDBJ whole genome shotgun (WGS) entry which is preliminary data.</text>
</comment>
<comment type="subunit">
    <text evidence="3 12">The complex is composed of two ATP-binding proteins (UgpC), two transmembrane proteins (UgpA and UgpE) and a solute-binding protein (UgpB).</text>
</comment>
<evidence type="ECO:0000256" key="11">
    <source>
        <dbReference type="RuleBase" id="RU363032"/>
    </source>
</evidence>
<evidence type="ECO:0000256" key="12">
    <source>
        <dbReference type="RuleBase" id="RU363056"/>
    </source>
</evidence>
<accession>A0AB35FDJ8</accession>
<keyword evidence="6 12" id="KW-1003">Cell membrane</keyword>
<evidence type="ECO:0000256" key="3">
    <source>
        <dbReference type="ARBA" id="ARBA00011557"/>
    </source>
</evidence>
<dbReference type="Proteomes" id="UP000758022">
    <property type="component" value="Unassembled WGS sequence"/>
</dbReference>
<feature type="transmembrane region" description="Helical" evidence="11">
    <location>
        <begin position="240"/>
        <end position="257"/>
    </location>
</feature>
<evidence type="ECO:0000313" key="15">
    <source>
        <dbReference type="Proteomes" id="UP000758022"/>
    </source>
</evidence>
<evidence type="ECO:0000259" key="13">
    <source>
        <dbReference type="PROSITE" id="PS50928"/>
    </source>
</evidence>
<dbReference type="EMBL" id="JAAXQQ010000004">
    <property type="protein sequence ID" value="MBY3064708.1"/>
    <property type="molecule type" value="Genomic_DNA"/>
</dbReference>
<feature type="transmembrane region" description="Helical" evidence="11">
    <location>
        <begin position="103"/>
        <end position="127"/>
    </location>
</feature>
<protein>
    <recommendedName>
        <fullName evidence="4 12">sn-glycerol-3-phosphate transport system permease protein UgpE</fullName>
    </recommendedName>
</protein>
<reference evidence="14" key="1">
    <citation type="submission" date="2020-04" db="EMBL/GenBank/DDBJ databases">
        <title>Global-level population genomics supports evidence of horizontal gene transfer on evolution of Rhizobia in Lentils.</title>
        <authorList>
            <person name="Gai Y."/>
            <person name="Cook D."/>
            <person name="Riely B."/>
        </authorList>
    </citation>
    <scope>NUCLEOTIDE SEQUENCE</scope>
    <source>
        <strain evidence="14">TLR9</strain>
    </source>
</reference>
<keyword evidence="9 11" id="KW-0472">Membrane</keyword>
<evidence type="ECO:0000256" key="8">
    <source>
        <dbReference type="ARBA" id="ARBA00022989"/>
    </source>
</evidence>
<dbReference type="PROSITE" id="PS51257">
    <property type="entry name" value="PROKAR_LIPOPROTEIN"/>
    <property type="match status" value="1"/>
</dbReference>
<evidence type="ECO:0000256" key="6">
    <source>
        <dbReference type="ARBA" id="ARBA00022475"/>
    </source>
</evidence>
<dbReference type="SUPFAM" id="SSF161098">
    <property type="entry name" value="MetI-like"/>
    <property type="match status" value="1"/>
</dbReference>
<name>A0AB35FDJ8_9HYPH</name>
<dbReference type="GO" id="GO:0005886">
    <property type="term" value="C:plasma membrane"/>
    <property type="evidence" value="ECO:0007669"/>
    <property type="project" value="UniProtKB-SubCell"/>
</dbReference>
<keyword evidence="12" id="KW-0997">Cell inner membrane</keyword>
<dbReference type="RefSeq" id="WP_221979279.1">
    <property type="nucleotide sequence ID" value="NZ_JAAXQQ010000004.1"/>
</dbReference>
<evidence type="ECO:0000256" key="1">
    <source>
        <dbReference type="ARBA" id="ARBA00004651"/>
    </source>
</evidence>
<dbReference type="Gene3D" id="1.10.3720.10">
    <property type="entry name" value="MetI-like"/>
    <property type="match status" value="1"/>
</dbReference>
<evidence type="ECO:0000313" key="14">
    <source>
        <dbReference type="EMBL" id="MBY3064708.1"/>
    </source>
</evidence>
<feature type="domain" description="ABC transmembrane type-1" evidence="13">
    <location>
        <begin position="68"/>
        <end position="257"/>
    </location>
</feature>
<feature type="transmembrane region" description="Helical" evidence="11">
    <location>
        <begin position="139"/>
        <end position="159"/>
    </location>
</feature>
<evidence type="ECO:0000256" key="2">
    <source>
        <dbReference type="ARBA" id="ARBA00009306"/>
    </source>
</evidence>
<sequence>MPGRAPKWIVLVVGLIGCLWIVPIIGIVATSLQTTDSIARGWWHFGENEFSLQAWRTVWTTYPIATSLWVSLKITVASTALTMVTAPAAAYTFHYLRFPMRRLLLIIIINAFVLPQQVVIIPLFQLWRDVGLLDNMSAVVIPFVGLSYAWSVFLVKSFLEDFPKELIEAARIDGCGPVRTFAQVVLPNLLSPIFACGILQFLWCWNSLLLPMLFLRSDISLTVLLARIAGTYDPNLDQQAVAAIITAIIPLAIFLIFQKQFAAGNRVSSGGKE</sequence>
<comment type="similarity">
    <text evidence="2 11">Belongs to the binding-protein-dependent transport system permease family.</text>
</comment>
<evidence type="ECO:0000256" key="5">
    <source>
        <dbReference type="ARBA" id="ARBA00022448"/>
    </source>
</evidence>
<organism evidence="14 15">
    <name type="scientific">Rhizobium laguerreae</name>
    <dbReference type="NCBI Taxonomy" id="1076926"/>
    <lineage>
        <taxon>Bacteria</taxon>
        <taxon>Pseudomonadati</taxon>
        <taxon>Pseudomonadota</taxon>
        <taxon>Alphaproteobacteria</taxon>
        <taxon>Hyphomicrobiales</taxon>
        <taxon>Rhizobiaceae</taxon>
        <taxon>Rhizobium/Agrobacterium group</taxon>
        <taxon>Rhizobium</taxon>
    </lineage>
</organism>
<proteinExistence type="inferred from homology"/>
<dbReference type="PANTHER" id="PTHR43744">
    <property type="entry name" value="ABC TRANSPORTER PERMEASE PROTEIN MG189-RELATED-RELATED"/>
    <property type="match status" value="1"/>
</dbReference>
<dbReference type="PANTHER" id="PTHR43744:SF8">
    <property type="entry name" value="SN-GLYCEROL-3-PHOSPHATE TRANSPORT SYSTEM PERMEASE PROTEIN UGPE"/>
    <property type="match status" value="1"/>
</dbReference>
<feature type="transmembrane region" description="Helical" evidence="11">
    <location>
        <begin position="180"/>
        <end position="203"/>
    </location>
</feature>
<gene>
    <name evidence="12" type="primary">ugpE</name>
    <name evidence="14" type="ORF">HFO74_14900</name>
</gene>
<keyword evidence="5 11" id="KW-0813">Transport</keyword>
<keyword evidence="7 11" id="KW-0812">Transmembrane</keyword>
<feature type="transmembrane region" description="Helical" evidence="11">
    <location>
        <begin position="9"/>
        <end position="32"/>
    </location>
</feature>
<evidence type="ECO:0000256" key="4">
    <source>
        <dbReference type="ARBA" id="ARBA00020515"/>
    </source>
</evidence>